<proteinExistence type="predicted"/>
<dbReference type="Proteomes" id="UP000887560">
    <property type="component" value="Unplaced"/>
</dbReference>
<protein>
    <submittedName>
        <fullName evidence="3">Uncharacterized protein</fullName>
    </submittedName>
</protein>
<evidence type="ECO:0000313" key="3">
    <source>
        <dbReference type="WBParaSite" id="scf7180000424875.g14236"/>
    </source>
</evidence>
<organism evidence="2 3">
    <name type="scientific">Meloidogyne floridensis</name>
    <dbReference type="NCBI Taxonomy" id="298350"/>
    <lineage>
        <taxon>Eukaryota</taxon>
        <taxon>Metazoa</taxon>
        <taxon>Ecdysozoa</taxon>
        <taxon>Nematoda</taxon>
        <taxon>Chromadorea</taxon>
        <taxon>Rhabditida</taxon>
        <taxon>Tylenchina</taxon>
        <taxon>Tylenchomorpha</taxon>
        <taxon>Tylenchoidea</taxon>
        <taxon>Meloidogynidae</taxon>
        <taxon>Meloidogyninae</taxon>
        <taxon>Meloidogyne</taxon>
    </lineage>
</organism>
<feature type="signal peptide" evidence="1">
    <location>
        <begin position="1"/>
        <end position="22"/>
    </location>
</feature>
<keyword evidence="2" id="KW-1185">Reference proteome</keyword>
<dbReference type="AlphaFoldDB" id="A0A915PHK5"/>
<evidence type="ECO:0000256" key="1">
    <source>
        <dbReference type="SAM" id="SignalP"/>
    </source>
</evidence>
<keyword evidence="1" id="KW-0732">Signal</keyword>
<sequence length="118" mass="12777">MSPINIFLFIFLTLLLFNYVDNTTCIVEGKSCINDEQQGNLCCQTPKKLNCVEDVKPKYYVCSETKCTYDGKCGKNVGSCCYGSKCKNGKCQTCAGGASSCSTYPCCVGTCGKEGYCP</sequence>
<name>A0A915PHK5_9BILA</name>
<accession>A0A915PHK5</accession>
<feature type="chain" id="PRO_5037942104" evidence="1">
    <location>
        <begin position="23"/>
        <end position="118"/>
    </location>
</feature>
<dbReference type="WBParaSite" id="scf7180000424875.g14236">
    <property type="protein sequence ID" value="scf7180000424875.g14236"/>
    <property type="gene ID" value="scf7180000424875.g14236"/>
</dbReference>
<evidence type="ECO:0000313" key="2">
    <source>
        <dbReference type="Proteomes" id="UP000887560"/>
    </source>
</evidence>
<reference evidence="3" key="1">
    <citation type="submission" date="2022-11" db="UniProtKB">
        <authorList>
            <consortium name="WormBaseParasite"/>
        </authorList>
    </citation>
    <scope>IDENTIFICATION</scope>
</reference>